<evidence type="ECO:0000313" key="2">
    <source>
        <dbReference type="EMBL" id="EFS93117.1"/>
    </source>
</evidence>
<evidence type="ECO:0000256" key="1">
    <source>
        <dbReference type="SAM" id="MobiDB-lite"/>
    </source>
</evidence>
<feature type="region of interest" description="Disordered" evidence="1">
    <location>
        <begin position="150"/>
        <end position="174"/>
    </location>
</feature>
<sequence length="174" mass="19409">MGCPDDSEDMPLPDPQYHSLLVRALLAHASSWGDWEAQLCRELSLNKQEARQHLTALLGYGRLDTAQLGAAATNTAVLVSGGLIAGDQRNTYELSSRLSFVYAQNGIASLSFWRTWSPPSVGSTATEVRRCTSRRPRQATCRQRTHWCGAQLGRAKEPPTRDRPRQLRHSVRRP</sequence>
<name>A0ABP2KAI9_9ACTN</name>
<reference evidence="2" key="1">
    <citation type="submission" date="2010-08" db="EMBL/GenBank/DDBJ databases">
        <authorList>
            <person name="Weinstock G."/>
            <person name="Sodergren E."/>
            <person name="Clifton S."/>
            <person name="Fulton L."/>
            <person name="Fulton B."/>
            <person name="Courtney L."/>
            <person name="Fronick C."/>
            <person name="Harrison M."/>
            <person name="Strong C."/>
            <person name="Farmer C."/>
            <person name="Delahaunty K."/>
            <person name="Markovic C."/>
            <person name="Hall O."/>
            <person name="Minx P."/>
            <person name="Tomlinson C."/>
            <person name="Mitreva M."/>
            <person name="Hou S."/>
            <person name="Chen J."/>
            <person name="Wollam A."/>
            <person name="Pepin K.H."/>
            <person name="Johnson M."/>
            <person name="Bhonagiri V."/>
            <person name="Zhang X."/>
            <person name="Suruliraj S."/>
            <person name="Warren W."/>
            <person name="Chinwalla A."/>
            <person name="Mardis E.R."/>
            <person name="Wilson R.K."/>
        </authorList>
    </citation>
    <scope>NUCLEOTIDE SEQUENCE [LARGE SCALE GENOMIC DNA]</scope>
    <source>
        <strain evidence="2">HL044PA1</strain>
    </source>
</reference>
<gene>
    <name evidence="2" type="ORF">HMPREF9607_00750</name>
</gene>
<feature type="compositionally biased region" description="Basic and acidic residues" evidence="1">
    <location>
        <begin position="154"/>
        <end position="165"/>
    </location>
</feature>
<keyword evidence="3" id="KW-1185">Reference proteome</keyword>
<proteinExistence type="predicted"/>
<dbReference type="Proteomes" id="UP000003179">
    <property type="component" value="Unassembled WGS sequence"/>
</dbReference>
<protein>
    <submittedName>
        <fullName evidence="2">Uncharacterized protein</fullName>
    </submittedName>
</protein>
<comment type="caution">
    <text evidence="2">The sequence shown here is derived from an EMBL/GenBank/DDBJ whole genome shotgun (WGS) entry which is preliminary data.</text>
</comment>
<dbReference type="EMBL" id="ADZU01000013">
    <property type="protein sequence ID" value="EFS93117.1"/>
    <property type="molecule type" value="Genomic_DNA"/>
</dbReference>
<evidence type="ECO:0000313" key="3">
    <source>
        <dbReference type="Proteomes" id="UP000003179"/>
    </source>
</evidence>
<organism evidence="2 3">
    <name type="scientific">Cutibacterium modestum HL044PA1</name>
    <dbReference type="NCBI Taxonomy" id="765109"/>
    <lineage>
        <taxon>Bacteria</taxon>
        <taxon>Bacillati</taxon>
        <taxon>Actinomycetota</taxon>
        <taxon>Actinomycetes</taxon>
        <taxon>Propionibacteriales</taxon>
        <taxon>Propionibacteriaceae</taxon>
        <taxon>Cutibacterium</taxon>
        <taxon>Cutibacterium modestum</taxon>
    </lineage>
</organism>
<accession>A0ABP2KAI9</accession>